<dbReference type="PROSITE" id="PS50879">
    <property type="entry name" value="RNASE_H_1"/>
    <property type="match status" value="1"/>
</dbReference>
<dbReference type="Gene3D" id="3.30.420.10">
    <property type="entry name" value="Ribonuclease H-like superfamily/Ribonuclease H"/>
    <property type="match status" value="1"/>
</dbReference>
<proteinExistence type="predicted"/>
<feature type="domain" description="RNase H type-1" evidence="1">
    <location>
        <begin position="69"/>
        <end position="199"/>
    </location>
</feature>
<dbReference type="InterPro" id="IPR036397">
    <property type="entry name" value="RNaseH_sf"/>
</dbReference>
<dbReference type="EMBL" id="AC007190">
    <property type="protein sequence ID" value="AAF19536.1"/>
    <property type="molecule type" value="Genomic_DNA"/>
</dbReference>
<organism evidence="2">
    <name type="scientific">Arabidopsis thaliana</name>
    <name type="common">Mouse-ear cress</name>
    <dbReference type="NCBI Taxonomy" id="3702"/>
    <lineage>
        <taxon>Eukaryota</taxon>
        <taxon>Viridiplantae</taxon>
        <taxon>Streptophyta</taxon>
        <taxon>Embryophyta</taxon>
        <taxon>Tracheophyta</taxon>
        <taxon>Spermatophyta</taxon>
        <taxon>Magnoliopsida</taxon>
        <taxon>eudicotyledons</taxon>
        <taxon>Gunneridae</taxon>
        <taxon>Pentapetalae</taxon>
        <taxon>rosids</taxon>
        <taxon>malvids</taxon>
        <taxon>Brassicales</taxon>
        <taxon>Brassicaceae</taxon>
        <taxon>Camelineae</taxon>
        <taxon>Arabidopsis</taxon>
    </lineage>
</organism>
<protein>
    <submittedName>
        <fullName evidence="2">F23N19.5</fullName>
    </submittedName>
</protein>
<dbReference type="InterPro" id="IPR044730">
    <property type="entry name" value="RNase_H-like_dom_plant"/>
</dbReference>
<dbReference type="SUPFAM" id="SSF53098">
    <property type="entry name" value="Ribonuclease H-like"/>
    <property type="match status" value="1"/>
</dbReference>
<dbReference type="InterPro" id="IPR002156">
    <property type="entry name" value="RNaseH_domain"/>
</dbReference>
<dbReference type="InterPro" id="IPR053151">
    <property type="entry name" value="RNase_H-like"/>
</dbReference>
<evidence type="ECO:0000313" key="2">
    <source>
        <dbReference type="EMBL" id="AAF19536.1"/>
    </source>
</evidence>
<dbReference type="ExpressionAtlas" id="Q9SI81">
    <property type="expression patterns" value="baseline"/>
</dbReference>
<dbReference type="InterPro" id="IPR012337">
    <property type="entry name" value="RNaseH-like_sf"/>
</dbReference>
<reference evidence="2" key="1">
    <citation type="submission" date="1999-06" db="EMBL/GenBank/DDBJ databases">
        <title>Genomic sequence for Arabidopsis thaliana BAC F23N19 from chromosome I.</title>
        <authorList>
            <person name="Walker M."/>
            <person name="Shinn P."/>
            <person name="Brooks S."/>
            <person name="Buehler E."/>
            <person name="Chao Q."/>
            <person name="Dunn P."/>
            <person name="Khan S."/>
            <person name="Kim C."/>
            <person name="Altafi H."/>
            <person name="Araujo R."/>
            <person name="Conn L."/>
            <person name="Conway A.B."/>
            <person name="Gonzalez A."/>
            <person name="Hansen N.F."/>
            <person name="Huizar L."/>
            <person name="Kremenetskaia I."/>
            <person name="Lenz C."/>
            <person name="Li J."/>
            <person name="Liu S."/>
            <person name="Luros S."/>
            <person name="Rowley D."/>
            <person name="Schwartz J."/>
            <person name="Toriumi M."/>
            <person name="Vysotskaia V."/>
            <person name="Yu G."/>
            <person name="Davis R.W."/>
            <person name="Federspiel N.A."/>
            <person name="Theologis A."/>
            <person name="Ecker J.R."/>
        </authorList>
    </citation>
    <scope>NUCLEOTIDE SEQUENCE</scope>
</reference>
<dbReference type="PIR" id="B96652">
    <property type="entry name" value="B96652"/>
</dbReference>
<reference key="2">
    <citation type="journal article" date="2000" name="Nature">
        <title>Sequence and analysis of chromosome 1 of the plant Arabidopsis thaliana.</title>
        <authorList>
            <person name="Theologis A."/>
            <person name="Ecker J.R."/>
            <person name="Palm C.J."/>
            <person name="Federspiel N.A."/>
            <person name="Kaul S."/>
            <person name="White O."/>
            <person name="Alonso J."/>
            <person name="Altafi H."/>
            <person name="Araujo R."/>
            <person name="Bowman C.L."/>
            <person name="Brooks S.Y."/>
            <person name="Buehler E."/>
            <person name="Chan A."/>
            <person name="Chao Q."/>
            <person name="Chen H."/>
            <person name="Cheuk R.F."/>
            <person name="Chin C.W."/>
            <person name="Chung M.K."/>
            <person name="Conn L."/>
            <person name="Conway A.B."/>
            <person name="Conway A.R."/>
            <person name="Creasy T.H."/>
            <person name="Dewar K."/>
            <person name="Dunn P."/>
            <person name="Etgu P."/>
            <person name="Feldblyum T.V."/>
            <person name="Feng J."/>
            <person name="Fong B."/>
            <person name="Fujii C.Y."/>
            <person name="Gill J.E."/>
            <person name="Goldsmith A.D."/>
            <person name="Haas B."/>
            <person name="Hansen N.F."/>
            <person name="Hughes B."/>
            <person name="Huizar L."/>
            <person name="Hunter J.L."/>
            <person name="Jenkins J."/>
            <person name="Johnson-Hopson C."/>
            <person name="Khan S."/>
            <person name="Khaykin E."/>
            <person name="Kim C.J."/>
            <person name="Koo H.L."/>
            <person name="Kremenetskaia I."/>
            <person name="Kurtz D.B."/>
            <person name="Kwan A."/>
            <person name="Lam B."/>
            <person name="Langin-Hooper S."/>
            <person name="Lee A."/>
            <person name="Lee J.M."/>
            <person name="Lenz C.A."/>
            <person name="Li J.H."/>
            <person name="Li Y."/>
            <person name="Lin X."/>
            <person name="Liu S.X."/>
            <person name="Liu Z.A."/>
            <person name="Luros J.S."/>
            <person name="Maiti R."/>
            <person name="Marziali A."/>
            <person name="Militscher J."/>
            <person name="Miranda M."/>
            <person name="Nguyen M."/>
            <person name="Nierman W.C."/>
            <person name="Osborne B.I."/>
            <person name="Pai G."/>
            <person name="Peterson J."/>
            <person name="Pham P.K."/>
            <person name="Rizzo M."/>
            <person name="Rooney T."/>
            <person name="Rowley D."/>
            <person name="Sakano H."/>
            <person name="Salzberg S.L."/>
            <person name="Schwartz J.R."/>
            <person name="Shinn P."/>
            <person name="Southwick A.M."/>
            <person name="Sun H."/>
            <person name="Tallon L.J."/>
            <person name="Tambunga G."/>
            <person name="Toriumi M.J."/>
            <person name="Town C.D."/>
            <person name="Utterback T."/>
            <person name="Van Aken S."/>
            <person name="Vaysberg M."/>
            <person name="Vysotskaia V.S."/>
            <person name="Walker M."/>
            <person name="Wu D."/>
            <person name="Yu G."/>
            <person name="Fraser C.M."/>
            <person name="Venter J.C."/>
            <person name="Davis R.W."/>
        </authorList>
    </citation>
    <scope>NUCLEOTIDE SEQUENCE [LARGE SCALE GENOMIC DNA]</scope>
    <source>
        <strain>cv. Columbia</strain>
    </source>
</reference>
<sequence>MVLYGMVSPCWWGWKWRCGNVFGENRKCRDRVKLVKDIAQEVAKANNCGSGSNNSRSRMERQVRWSKPSLGWCKLNTDGASHGNPGLATAGGALRNEYGEWCFGFALNIGRCLAPLAELWGVYYGLFMAWDRGITRLELEVDSEMVVGFLRTGIGSSHPLSFLVRMCHGFLSRDWIVRIGHVYREANRLADGLANYAFDLPLGYHAFASPPNSLDSILRDDELGISVPRLVRM</sequence>
<dbReference type="GO" id="GO:0004523">
    <property type="term" value="F:RNA-DNA hybrid ribonuclease activity"/>
    <property type="evidence" value="ECO:0007669"/>
    <property type="project" value="InterPro"/>
</dbReference>
<dbReference type="PANTHER" id="PTHR47723">
    <property type="entry name" value="OS05G0353850 PROTEIN"/>
    <property type="match status" value="1"/>
</dbReference>
<dbReference type="AlphaFoldDB" id="Q9SI81"/>
<dbReference type="PANTHER" id="PTHR47723:SF13">
    <property type="entry name" value="PUTATIVE-RELATED"/>
    <property type="match status" value="1"/>
</dbReference>
<evidence type="ECO:0000259" key="1">
    <source>
        <dbReference type="PROSITE" id="PS50879"/>
    </source>
</evidence>
<dbReference type="CDD" id="cd06222">
    <property type="entry name" value="RNase_H_like"/>
    <property type="match status" value="1"/>
</dbReference>
<name>Q9SI81_ARATH</name>
<accession>Q9SI81</accession>
<dbReference type="GO" id="GO:0003676">
    <property type="term" value="F:nucleic acid binding"/>
    <property type="evidence" value="ECO:0007669"/>
    <property type="project" value="InterPro"/>
</dbReference>
<dbReference type="Pfam" id="PF13456">
    <property type="entry name" value="RVT_3"/>
    <property type="match status" value="1"/>
</dbReference>
<reference evidence="2" key="3">
    <citation type="submission" date="2000-10" db="EMBL/GenBank/DDBJ databases">
        <authorList>
            <person name="Chao Q."/>
            <person name="Brooks S."/>
            <person name="Buehler E."/>
            <person name="Johnson-Hopson C."/>
            <person name="Khan S."/>
            <person name="Kim C."/>
            <person name="Shinn P."/>
            <person name="Altafi H."/>
            <person name="Bei B."/>
            <person name="Chin C."/>
            <person name="Chiou J."/>
            <person name="Choi E."/>
            <person name="Conn L."/>
            <person name="Conway A."/>
            <person name="Gonzalez A."/>
            <person name="Hansen N."/>
            <person name="Howing B."/>
            <person name="Koo T."/>
            <person name="Lam B."/>
            <person name="Lee J."/>
            <person name="Lenz C."/>
            <person name="Li J."/>
            <person name="Liu A."/>
            <person name="Liu J."/>
            <person name="Liu S."/>
            <person name="Mukharsky N."/>
            <person name="Nguyen M."/>
            <person name="Palm C."/>
            <person name="Pham P."/>
            <person name="Sakano H."/>
            <person name="Schwartz J."/>
            <person name="Southwick A."/>
            <person name="Thaveri A."/>
            <person name="Toriumi M."/>
            <person name="Vaysberg M."/>
            <person name="Yu G."/>
            <person name="Davis R."/>
            <person name="Federspiel N."/>
            <person name="Theologis A."/>
            <person name="Ecker J."/>
        </authorList>
    </citation>
    <scope>NUCLEOTIDE SEQUENCE</scope>
</reference>